<gene>
    <name evidence="11" type="ORF">Acr_29g0010040</name>
</gene>
<keyword evidence="12" id="KW-1185">Reference proteome</keyword>
<evidence type="ECO:0000256" key="1">
    <source>
        <dbReference type="ARBA" id="ARBA00004651"/>
    </source>
</evidence>
<evidence type="ECO:0000256" key="7">
    <source>
        <dbReference type="ARBA" id="ARBA00023136"/>
    </source>
</evidence>
<organism evidence="11 12">
    <name type="scientific">Actinidia rufa</name>
    <dbReference type="NCBI Taxonomy" id="165716"/>
    <lineage>
        <taxon>Eukaryota</taxon>
        <taxon>Viridiplantae</taxon>
        <taxon>Streptophyta</taxon>
        <taxon>Embryophyta</taxon>
        <taxon>Tracheophyta</taxon>
        <taxon>Spermatophyta</taxon>
        <taxon>Magnoliopsida</taxon>
        <taxon>eudicotyledons</taxon>
        <taxon>Gunneridae</taxon>
        <taxon>Pentapetalae</taxon>
        <taxon>asterids</taxon>
        <taxon>Ericales</taxon>
        <taxon>Actinidiaceae</taxon>
        <taxon>Actinidia</taxon>
    </lineage>
</organism>
<dbReference type="OrthoDB" id="1926504at2759"/>
<keyword evidence="6 8" id="KW-1133">Transmembrane helix</keyword>
<proteinExistence type="inferred from homology"/>
<feature type="transmembrane region" description="Helical" evidence="8">
    <location>
        <begin position="47"/>
        <end position="66"/>
    </location>
</feature>
<feature type="transmembrane region" description="Helical" evidence="8">
    <location>
        <begin position="130"/>
        <end position="152"/>
    </location>
</feature>
<feature type="transmembrane region" description="Helical" evidence="8">
    <location>
        <begin position="95"/>
        <end position="118"/>
    </location>
</feature>
<feature type="transmembrane region" description="Helical" evidence="8">
    <location>
        <begin position="186"/>
        <end position="206"/>
    </location>
</feature>
<dbReference type="PANTHER" id="PTHR36488">
    <property type="entry name" value="CASP-LIKE PROTEIN 1U1"/>
    <property type="match status" value="1"/>
</dbReference>
<reference evidence="11 12" key="1">
    <citation type="submission" date="2019-07" db="EMBL/GenBank/DDBJ databases">
        <title>De Novo Assembly of kiwifruit Actinidia rufa.</title>
        <authorList>
            <person name="Sugita-Konishi S."/>
            <person name="Sato K."/>
            <person name="Mori E."/>
            <person name="Abe Y."/>
            <person name="Kisaki G."/>
            <person name="Hamano K."/>
            <person name="Suezawa K."/>
            <person name="Otani M."/>
            <person name="Fukuda T."/>
            <person name="Manabe T."/>
            <person name="Gomi K."/>
            <person name="Tabuchi M."/>
            <person name="Akimitsu K."/>
            <person name="Kataoka I."/>
        </authorList>
    </citation>
    <scope>NUCLEOTIDE SEQUENCE [LARGE SCALE GENOMIC DNA]</scope>
    <source>
        <strain evidence="12">cv. Fuchu</strain>
    </source>
</reference>
<dbReference type="Pfam" id="PF04535">
    <property type="entry name" value="CASP_dom"/>
    <property type="match status" value="2"/>
</dbReference>
<dbReference type="InterPro" id="IPR006459">
    <property type="entry name" value="CASP/CASPL"/>
</dbReference>
<comment type="similarity">
    <text evidence="2 8">Belongs to the Casparian strip membrane proteins (CASP) family.</text>
</comment>
<dbReference type="PANTHER" id="PTHR36488:SF8">
    <property type="entry name" value="CASP-LIKE PROTEIN 1U1"/>
    <property type="match status" value="1"/>
</dbReference>
<evidence type="ECO:0000313" key="12">
    <source>
        <dbReference type="Proteomes" id="UP000585474"/>
    </source>
</evidence>
<sequence>MASTTDDKPAPEPEKVASPKEKAAPELEKAAPPPEGPPRDRFVVVDVFLRLLLFACSVVAVVVMVTSKQTEMLGLLPVAPFSPVFKQAKFNHSPALIYFVAALSVAGLYSLITTAVSFLALLKPGCSTKIIAHFVIFDVSSLVSSLGVAWGLSRSECIDMFVGPSVGVPKNNLLWHTSNYHRGKTLMLGIVAAAAGAAGGVAYIGYKGNSHVMWNKVCNVYDKFCHHVAASLGLSLVASVVLVLLVILSVYSLSKKIPK</sequence>
<feature type="domain" description="Casparian strip membrane protein" evidence="10">
    <location>
        <begin position="185"/>
        <end position="241"/>
    </location>
</feature>
<evidence type="ECO:0000259" key="10">
    <source>
        <dbReference type="Pfam" id="PF04535"/>
    </source>
</evidence>
<feature type="domain" description="Casparian strip membrane protein" evidence="10">
    <location>
        <begin position="42"/>
        <end position="139"/>
    </location>
</feature>
<feature type="compositionally biased region" description="Basic and acidic residues" evidence="9">
    <location>
        <begin position="1"/>
        <end position="29"/>
    </location>
</feature>
<evidence type="ECO:0000256" key="5">
    <source>
        <dbReference type="ARBA" id="ARBA00022692"/>
    </source>
</evidence>
<comment type="caution">
    <text evidence="11">The sequence shown here is derived from an EMBL/GenBank/DDBJ whole genome shotgun (WGS) entry which is preliminary data.</text>
</comment>
<accession>A0A7J0HFK4</accession>
<protein>
    <recommendedName>
        <fullName evidence="8">CASP-like protein</fullName>
    </recommendedName>
</protein>
<name>A0A7J0HFK4_9ERIC</name>
<dbReference type="GO" id="GO:0005886">
    <property type="term" value="C:plasma membrane"/>
    <property type="evidence" value="ECO:0007669"/>
    <property type="project" value="UniProtKB-SubCell"/>
</dbReference>
<keyword evidence="7 8" id="KW-0472">Membrane</keyword>
<evidence type="ECO:0000256" key="8">
    <source>
        <dbReference type="RuleBase" id="RU361233"/>
    </source>
</evidence>
<dbReference type="EMBL" id="BJWL01000029">
    <property type="protein sequence ID" value="GFZ21842.1"/>
    <property type="molecule type" value="Genomic_DNA"/>
</dbReference>
<keyword evidence="5 8" id="KW-0812">Transmembrane</keyword>
<evidence type="ECO:0000256" key="9">
    <source>
        <dbReference type="SAM" id="MobiDB-lite"/>
    </source>
</evidence>
<dbReference type="InterPro" id="IPR006702">
    <property type="entry name" value="CASP_dom"/>
</dbReference>
<dbReference type="Proteomes" id="UP000585474">
    <property type="component" value="Unassembled WGS sequence"/>
</dbReference>
<evidence type="ECO:0000313" key="11">
    <source>
        <dbReference type="EMBL" id="GFZ21842.1"/>
    </source>
</evidence>
<dbReference type="NCBIfam" id="TIGR01569">
    <property type="entry name" value="A_tha_TIGR01569"/>
    <property type="match status" value="2"/>
</dbReference>
<dbReference type="InterPro" id="IPR044173">
    <property type="entry name" value="CASPL"/>
</dbReference>
<comment type="subcellular location">
    <subcellularLocation>
        <location evidence="1 8">Cell membrane</location>
        <topology evidence="1 8">Multi-pass membrane protein</topology>
    </subcellularLocation>
</comment>
<dbReference type="AlphaFoldDB" id="A0A7J0HFK4"/>
<evidence type="ECO:0000256" key="6">
    <source>
        <dbReference type="ARBA" id="ARBA00022989"/>
    </source>
</evidence>
<feature type="region of interest" description="Disordered" evidence="9">
    <location>
        <begin position="1"/>
        <end position="35"/>
    </location>
</feature>
<comment type="subunit">
    <text evidence="3 8">Homodimer and heterodimers.</text>
</comment>
<feature type="transmembrane region" description="Helical" evidence="8">
    <location>
        <begin position="226"/>
        <end position="253"/>
    </location>
</feature>
<evidence type="ECO:0000256" key="3">
    <source>
        <dbReference type="ARBA" id="ARBA00011489"/>
    </source>
</evidence>
<comment type="caution">
    <text evidence="8">Lacks conserved residue(s) required for the propagation of feature annotation.</text>
</comment>
<keyword evidence="4 8" id="KW-1003">Cell membrane</keyword>
<evidence type="ECO:0000256" key="2">
    <source>
        <dbReference type="ARBA" id="ARBA00007651"/>
    </source>
</evidence>
<evidence type="ECO:0000256" key="4">
    <source>
        <dbReference type="ARBA" id="ARBA00022475"/>
    </source>
</evidence>